<evidence type="ECO:0000259" key="15">
    <source>
        <dbReference type="Pfam" id="PF17766"/>
    </source>
</evidence>
<dbReference type="InterPro" id="IPR037045">
    <property type="entry name" value="S8pro/Inhibitor_I9_sf"/>
</dbReference>
<dbReference type="InterPro" id="IPR041469">
    <property type="entry name" value="Subtilisin-like_FN3"/>
</dbReference>
<keyword evidence="5 9" id="KW-0378">Hydrolase</keyword>
<evidence type="ECO:0000259" key="14">
    <source>
        <dbReference type="Pfam" id="PF05922"/>
    </source>
</evidence>
<dbReference type="FunFam" id="3.50.30.30:FF:000005">
    <property type="entry name" value="subtilisin-like protease SBT1.5"/>
    <property type="match status" value="2"/>
</dbReference>
<dbReference type="InterPro" id="IPR015500">
    <property type="entry name" value="Peptidase_S8_subtilisin-rel"/>
</dbReference>
<dbReference type="Gene3D" id="3.50.30.30">
    <property type="match status" value="2"/>
</dbReference>
<feature type="active site" description="Charge relay system" evidence="9">
    <location>
        <position position="222"/>
    </location>
</feature>
<feature type="active site" description="Charge relay system" evidence="9">
    <location>
        <position position="149"/>
    </location>
</feature>
<name>A0A5B6UYP8_9ROSI</name>
<feature type="active site" description="Charge relay system" evidence="8 9">
    <location>
        <position position="1295"/>
    </location>
</feature>
<evidence type="ECO:0000256" key="3">
    <source>
        <dbReference type="ARBA" id="ARBA00022670"/>
    </source>
</evidence>
<keyword evidence="3 9" id="KW-0645">Protease</keyword>
<organism evidence="16 17">
    <name type="scientific">Gossypium australe</name>
    <dbReference type="NCBI Taxonomy" id="47621"/>
    <lineage>
        <taxon>Eukaryota</taxon>
        <taxon>Viridiplantae</taxon>
        <taxon>Streptophyta</taxon>
        <taxon>Embryophyta</taxon>
        <taxon>Tracheophyta</taxon>
        <taxon>Spermatophyta</taxon>
        <taxon>Magnoliopsida</taxon>
        <taxon>eudicotyledons</taxon>
        <taxon>Gunneridae</taxon>
        <taxon>Pentapetalae</taxon>
        <taxon>rosids</taxon>
        <taxon>malvids</taxon>
        <taxon>Malvales</taxon>
        <taxon>Malvaceae</taxon>
        <taxon>Malvoideae</taxon>
        <taxon>Gossypium</taxon>
    </lineage>
</organism>
<dbReference type="CDD" id="cd02120">
    <property type="entry name" value="PA_subtilisin_like"/>
    <property type="match status" value="2"/>
</dbReference>
<evidence type="ECO:0000256" key="7">
    <source>
        <dbReference type="ARBA" id="ARBA00023180"/>
    </source>
</evidence>
<dbReference type="InterPro" id="IPR036852">
    <property type="entry name" value="Peptidase_S8/S53_dom_sf"/>
</dbReference>
<keyword evidence="17" id="KW-1185">Reference proteome</keyword>
<dbReference type="FunFam" id="3.40.50.200:FF:000006">
    <property type="entry name" value="Subtilisin-like protease SBT1.5"/>
    <property type="match status" value="2"/>
</dbReference>
<evidence type="ECO:0000313" key="16">
    <source>
        <dbReference type="EMBL" id="KAA3462186.1"/>
    </source>
</evidence>
<protein>
    <submittedName>
        <fullName evidence="16">Subtilisin-like protease SBT1.1</fullName>
    </submittedName>
</protein>
<dbReference type="GO" id="GO:0004252">
    <property type="term" value="F:serine-type endopeptidase activity"/>
    <property type="evidence" value="ECO:0007669"/>
    <property type="project" value="UniProtKB-UniRule"/>
</dbReference>
<keyword evidence="4 11" id="KW-0732">Signal</keyword>
<comment type="caution">
    <text evidence="16">The sequence shown here is derived from an EMBL/GenBank/DDBJ whole genome shotgun (WGS) entry which is preliminary data.</text>
</comment>
<feature type="active site" description="Charge relay system" evidence="9">
    <location>
        <position position="549"/>
    </location>
</feature>
<dbReference type="EMBL" id="SMMG02000009">
    <property type="protein sequence ID" value="KAA3462186.1"/>
    <property type="molecule type" value="Genomic_DNA"/>
</dbReference>
<evidence type="ECO:0000259" key="12">
    <source>
        <dbReference type="Pfam" id="PF00082"/>
    </source>
</evidence>
<dbReference type="Pfam" id="PF00082">
    <property type="entry name" value="Peptidase_S8"/>
    <property type="match status" value="2"/>
</dbReference>
<dbReference type="Gene3D" id="3.30.70.80">
    <property type="entry name" value="Peptidase S8 propeptide/proteinase inhibitor I9"/>
    <property type="match status" value="2"/>
</dbReference>
<evidence type="ECO:0000256" key="6">
    <source>
        <dbReference type="ARBA" id="ARBA00022825"/>
    </source>
</evidence>
<feature type="signal peptide" evidence="11">
    <location>
        <begin position="1"/>
        <end position="24"/>
    </location>
</feature>
<feature type="domain" description="Subtilisin-like protease fibronectin type-III" evidence="15">
    <location>
        <begin position="1413"/>
        <end position="1514"/>
    </location>
</feature>
<dbReference type="PROSITE" id="PS00136">
    <property type="entry name" value="SUBTILASE_ASP"/>
    <property type="match status" value="1"/>
</dbReference>
<feature type="active site" description="Charge relay system" evidence="8 9">
    <location>
        <position position="897"/>
    </location>
</feature>
<dbReference type="GO" id="GO:0005576">
    <property type="term" value="C:extracellular region"/>
    <property type="evidence" value="ECO:0007669"/>
    <property type="project" value="UniProtKB-SubCell"/>
</dbReference>
<proteinExistence type="inferred from homology"/>
<feature type="domain" description="Subtilisin-like protease fibronectin type-III" evidence="15">
    <location>
        <begin position="665"/>
        <end position="758"/>
    </location>
</feature>
<dbReference type="InterPro" id="IPR045051">
    <property type="entry name" value="SBT"/>
</dbReference>
<evidence type="ECO:0000256" key="10">
    <source>
        <dbReference type="RuleBase" id="RU003355"/>
    </source>
</evidence>
<evidence type="ECO:0000256" key="4">
    <source>
        <dbReference type="ARBA" id="ARBA00022729"/>
    </source>
</evidence>
<feature type="domain" description="Peptidase S8/S53" evidence="12">
    <location>
        <begin position="889"/>
        <end position="1336"/>
    </location>
</feature>
<dbReference type="InterPro" id="IPR023828">
    <property type="entry name" value="Peptidase_S8_Ser-AS"/>
</dbReference>
<evidence type="ECO:0000256" key="2">
    <source>
        <dbReference type="ARBA" id="ARBA00011073"/>
    </source>
</evidence>
<evidence type="ECO:0000256" key="9">
    <source>
        <dbReference type="PROSITE-ProRule" id="PRU01240"/>
    </source>
</evidence>
<sequence length="1517" mass="162955">MKIFNAAIMLLLLALMAAISTASTDKQTYIVRMDKTKITNTFSSLVSITKPWHQAVLESLADDDELEATPPELLYSYETTLFGFAAKLSSEQLESLKNMNGFMSAVPDKMLSLHTTRSPFFLGLTGKKGKNGPWSGSNLHSDVIIGVVDSGIWPEHVSFRDHGLSPVPERWRGTCEKGTKFSPSNCNKKLIGGRYFYGGYLAAGGKINETNEYVSTRDASGHGTHTASTAGGNFVEQVNLFGVANGSAAGMRYTARIAAYKVCWPGCSTIDILTAMMKAIEDGVDVLTLSLGSTSEAVPYWQDYLAIASYFAFKSGIFVAFSAGNSGPWAYTAVNTAPWIMTVAASTIDRSFPAIIRLGNGETFEGSSFYTGKALKGLPIVYGKTAGVTGAEHCIPGTLNPKLVKGKLVICEPGDEYMTQSERGEQVKLAGGAGVLVMSTVGEDLANEPHVLPDILLGTSTSKAVIKYVNSTKAPTGTIVFKGTTYGNRAPKLAAFSSRGPNLAGPDVIKPDVTAPGVDILAAWPAERSPSTLESDKRRVSFNIMSGTSMSCPHVSGIAALIKSKHKDWSPAAIKSALMTTAYTIDNKGKPISDLKSHALATPFGIGSGHVDPIKASDPGLIYDITADDYISYLCGLKYNESQIALFEEGFIECKKEQLAMQPGDLNYPSFAVNFNRKARNVTVTYKRTVTNVGIPKSTYRVSVEAPKGAYVIVRPKVLSFKKLNQKLSYKVSFIGLSRKKPVVNSAFGSLMWVSATMMCKTAMLMFIFIVTPSNASMNRQTYIVHMDRTKMTTTTSDRWYESVIESVNELLDQEDIESEKPELVHVYKTAISGFAAKLSTKQVESLKRLDGFISATPDEMLALHTTHSPQFLGLETGKGLWSGSNLESDVIIGIVDSGIWPEHVSFNDIGMSPVPSKWKGECEEGTKFSKSNCNKKLIGARAFFEGYEAAVGKINETEDYRSARDAEGHGTHTASTAAGNLAHASIFGLAKGLAGGVRYTSRIAAYKTCWSQGCASSDILAAIDQAIADGVDVLSLSLGGSAKPYHSDPIAIGAFQAIKNGIFVSCSAGNSGPSSSTVSNTAPWIMTVGASYLDRSFEAIVELGDRQIFEGSSLYVGKALKQLPLFYGNTIGDLRAAFCIDGSLKKNLVKGKIVICQRGITSRTEKGEVVKSAGGTGMLLINSVNEGEELFADAHVLPASALGAIAGKAIKAYLNSTNKPTASITFKGTVYGKPAPLMAAFSSRGPNHVGLDLLKPDVTAPGMNILAAWPPSTSPTQLKSDKRTVLFNIASGTSMSCPHVSGLAALLKSVHKDWSPAAIKSALMTTAYVHDNSNRHILDVAFSTPTNATPFAFGSGHVDPEKASDPGLIYDITPQDYQNYLCTLNYSASDMALFAEDGFKCPKASSTMEPGDLNYPTFAVNLKQNSKSNIVTLKRTVTHVGIPNVTYTVQMNEPDGVSVMVEPQVLRFKKPGEKLSYKVTFMQKKGFMVQGGSFGVLEWVYLNMYHVRSSIAVTWT</sequence>
<comment type="similarity">
    <text evidence="2 9 10">Belongs to the peptidase S8 family.</text>
</comment>
<keyword evidence="7" id="KW-0325">Glycoprotein</keyword>
<dbReference type="InterPro" id="IPR034197">
    <property type="entry name" value="Peptidases_S8_3"/>
</dbReference>
<dbReference type="SUPFAM" id="SSF52743">
    <property type="entry name" value="Subtilisin-like"/>
    <property type="match status" value="2"/>
</dbReference>
<dbReference type="InterPro" id="IPR000209">
    <property type="entry name" value="Peptidase_S8/S53_dom"/>
</dbReference>
<dbReference type="GO" id="GO:0006508">
    <property type="term" value="P:proteolysis"/>
    <property type="evidence" value="ECO:0007669"/>
    <property type="project" value="UniProtKB-KW"/>
</dbReference>
<dbReference type="Pfam" id="PF02225">
    <property type="entry name" value="PA"/>
    <property type="match status" value="1"/>
</dbReference>
<dbReference type="PRINTS" id="PR00723">
    <property type="entry name" value="SUBTILISIN"/>
</dbReference>
<feature type="domain" description="PA" evidence="13">
    <location>
        <begin position="1142"/>
        <end position="1211"/>
    </location>
</feature>
<evidence type="ECO:0000256" key="11">
    <source>
        <dbReference type="SAM" id="SignalP"/>
    </source>
</evidence>
<evidence type="ECO:0000313" key="17">
    <source>
        <dbReference type="Proteomes" id="UP000325315"/>
    </source>
</evidence>
<feature type="domain" description="Peptidase S8/S53" evidence="12">
    <location>
        <begin position="141"/>
        <end position="607"/>
    </location>
</feature>
<dbReference type="PROSITE" id="PS00138">
    <property type="entry name" value="SUBTILASE_SER"/>
    <property type="match status" value="2"/>
</dbReference>
<dbReference type="OrthoDB" id="206201at2759"/>
<evidence type="ECO:0000256" key="5">
    <source>
        <dbReference type="ARBA" id="ARBA00022801"/>
    </source>
</evidence>
<gene>
    <name evidence="16" type="ORF">EPI10_028699</name>
</gene>
<dbReference type="Pfam" id="PF05922">
    <property type="entry name" value="Inhibitor_I9"/>
    <property type="match status" value="2"/>
</dbReference>
<reference evidence="17" key="1">
    <citation type="journal article" date="2019" name="Plant Biotechnol. J.">
        <title>Genome sequencing of the Australian wild diploid species Gossypium australe highlights disease resistance and delayed gland morphogenesis.</title>
        <authorList>
            <person name="Cai Y."/>
            <person name="Cai X."/>
            <person name="Wang Q."/>
            <person name="Wang P."/>
            <person name="Zhang Y."/>
            <person name="Cai C."/>
            <person name="Xu Y."/>
            <person name="Wang K."/>
            <person name="Zhou Z."/>
            <person name="Wang C."/>
            <person name="Geng S."/>
            <person name="Li B."/>
            <person name="Dong Q."/>
            <person name="Hou Y."/>
            <person name="Wang H."/>
            <person name="Ai P."/>
            <person name="Liu Z."/>
            <person name="Yi F."/>
            <person name="Sun M."/>
            <person name="An G."/>
            <person name="Cheng J."/>
            <person name="Zhang Y."/>
            <person name="Shi Q."/>
            <person name="Xie Y."/>
            <person name="Shi X."/>
            <person name="Chang Y."/>
            <person name="Huang F."/>
            <person name="Chen Y."/>
            <person name="Hong S."/>
            <person name="Mi L."/>
            <person name="Sun Q."/>
            <person name="Zhang L."/>
            <person name="Zhou B."/>
            <person name="Peng R."/>
            <person name="Zhang X."/>
            <person name="Liu F."/>
        </authorList>
    </citation>
    <scope>NUCLEOTIDE SEQUENCE [LARGE SCALE GENOMIC DNA]</scope>
    <source>
        <strain evidence="17">cv. PA1801</strain>
    </source>
</reference>
<dbReference type="CDD" id="cd04852">
    <property type="entry name" value="Peptidases_S8_3"/>
    <property type="match status" value="2"/>
</dbReference>
<comment type="subcellular location">
    <subcellularLocation>
        <location evidence="1">Secreted</location>
    </subcellularLocation>
</comment>
<accession>A0A5B6UYP8</accession>
<evidence type="ECO:0000256" key="8">
    <source>
        <dbReference type="PIRSR" id="PIRSR615500-1"/>
    </source>
</evidence>
<dbReference type="InterPro" id="IPR003137">
    <property type="entry name" value="PA_domain"/>
</dbReference>
<dbReference type="Proteomes" id="UP000325315">
    <property type="component" value="Unassembled WGS sequence"/>
</dbReference>
<dbReference type="PROSITE" id="PS51892">
    <property type="entry name" value="SUBTILASE"/>
    <property type="match status" value="2"/>
</dbReference>
<dbReference type="Gene3D" id="3.40.50.200">
    <property type="entry name" value="Peptidase S8/S53 domain"/>
    <property type="match status" value="2"/>
</dbReference>
<evidence type="ECO:0000259" key="13">
    <source>
        <dbReference type="Pfam" id="PF02225"/>
    </source>
</evidence>
<evidence type="ECO:0000256" key="1">
    <source>
        <dbReference type="ARBA" id="ARBA00004613"/>
    </source>
</evidence>
<feature type="active site" description="Charge relay system" evidence="8 9">
    <location>
        <position position="970"/>
    </location>
</feature>
<feature type="domain" description="Inhibitor I9" evidence="14">
    <location>
        <begin position="28"/>
        <end position="114"/>
    </location>
</feature>
<dbReference type="Gene3D" id="2.60.40.2310">
    <property type="match status" value="2"/>
</dbReference>
<feature type="domain" description="Inhibitor I9" evidence="14">
    <location>
        <begin position="782"/>
        <end position="865"/>
    </location>
</feature>
<dbReference type="InterPro" id="IPR010259">
    <property type="entry name" value="S8pro/Inhibitor_I9"/>
</dbReference>
<dbReference type="Pfam" id="PF17766">
    <property type="entry name" value="fn3_6"/>
    <property type="match status" value="2"/>
</dbReference>
<dbReference type="InterPro" id="IPR023827">
    <property type="entry name" value="Peptidase_S8_Asp-AS"/>
</dbReference>
<feature type="chain" id="PRO_5022738076" evidence="11">
    <location>
        <begin position="25"/>
        <end position="1517"/>
    </location>
</feature>
<dbReference type="PANTHER" id="PTHR10795">
    <property type="entry name" value="PROPROTEIN CONVERTASE SUBTILISIN/KEXIN"/>
    <property type="match status" value="1"/>
</dbReference>
<keyword evidence="6 9" id="KW-0720">Serine protease</keyword>